<evidence type="ECO:0000313" key="3">
    <source>
        <dbReference type="Proteomes" id="UP000186079"/>
    </source>
</evidence>
<evidence type="ECO:0000259" key="1">
    <source>
        <dbReference type="Pfam" id="PF13503"/>
    </source>
</evidence>
<evidence type="ECO:0000313" key="2">
    <source>
        <dbReference type="EMBL" id="SIR36914.1"/>
    </source>
</evidence>
<gene>
    <name evidence="2" type="ORF">SAMN05421672_1213</name>
</gene>
<reference evidence="2 3" key="1">
    <citation type="submission" date="2017-01" db="EMBL/GenBank/DDBJ databases">
        <authorList>
            <person name="Mah S.A."/>
            <person name="Swanson W.J."/>
            <person name="Moy G.W."/>
            <person name="Vacquier V.D."/>
        </authorList>
    </citation>
    <scope>NUCLEOTIDE SEQUENCE [LARGE SCALE GENOMIC DNA]</scope>
    <source>
        <strain evidence="2 3">ATCC 29606</strain>
    </source>
</reference>
<dbReference type="Proteomes" id="UP000186079">
    <property type="component" value="Unassembled WGS sequence"/>
</dbReference>
<accession>A0A1N7AD39</accession>
<dbReference type="Pfam" id="PF13503">
    <property type="entry name" value="DUF4123"/>
    <property type="match status" value="1"/>
</dbReference>
<protein>
    <recommendedName>
        <fullName evidence="1">DUF4123 domain-containing protein</fullName>
    </recommendedName>
</protein>
<sequence>MSVSNHYLLLDGAQIDNLQRQVFRLQEGADCVTLYRKTAYADLADCGPALIKTTPDSPLLRHFQTHWQSTAGLQVFSDADPAELQTHLRSLVHARVPGGSTVLFRYHDPRILPLWLETLSAEERDYCMGPVERFVMCDAEGEPVVFERQGPGRPAAPYAAQPWLQLSEAQLERLNGAKQAEFDRRLLGHLQEHFPERLAALDADAQRRLVHTCREGAAQYGYSSAAEVARWSGLVVLLGDDFPDAALHGQYRTLLTQPGRLPAQRLEDALLYAQYQQLQCAKEALA</sequence>
<feature type="domain" description="DUF4123" evidence="1">
    <location>
        <begin position="6"/>
        <end position="125"/>
    </location>
</feature>
<dbReference type="InterPro" id="IPR025391">
    <property type="entry name" value="DUF4123"/>
</dbReference>
<proteinExistence type="predicted"/>
<dbReference type="AlphaFoldDB" id="A0A1N7AD39"/>
<dbReference type="RefSeq" id="WP_039561639.1">
    <property type="nucleotide sequence ID" value="NZ_FTMC01000021.1"/>
</dbReference>
<name>A0A1N7AD39_9PSED</name>
<organism evidence="2 3">
    <name type="scientific">Pseudomonas flexibilis</name>
    <dbReference type="NCBI Taxonomy" id="706570"/>
    <lineage>
        <taxon>Bacteria</taxon>
        <taxon>Pseudomonadati</taxon>
        <taxon>Pseudomonadota</taxon>
        <taxon>Gammaproteobacteria</taxon>
        <taxon>Pseudomonadales</taxon>
        <taxon>Pseudomonadaceae</taxon>
        <taxon>Pseudomonas</taxon>
    </lineage>
</organism>
<dbReference type="EMBL" id="FTMC01000021">
    <property type="protein sequence ID" value="SIR36914.1"/>
    <property type="molecule type" value="Genomic_DNA"/>
</dbReference>